<evidence type="ECO:0000256" key="1">
    <source>
        <dbReference type="ARBA" id="ARBA00023268"/>
    </source>
</evidence>
<reference evidence="4" key="2">
    <citation type="submission" date="2025-08" db="UniProtKB">
        <authorList>
            <consortium name="RefSeq"/>
        </authorList>
    </citation>
    <scope>IDENTIFICATION</scope>
</reference>
<dbReference type="InterPro" id="IPR036397">
    <property type="entry name" value="RNaseH_sf"/>
</dbReference>
<dbReference type="SUPFAM" id="SSF56672">
    <property type="entry name" value="DNA/RNA polymerases"/>
    <property type="match status" value="1"/>
</dbReference>
<feature type="domain" description="Integrase catalytic" evidence="2">
    <location>
        <begin position="213"/>
        <end position="372"/>
    </location>
</feature>
<gene>
    <name evidence="4" type="primary">LOC107027513</name>
</gene>
<dbReference type="PANTHER" id="PTHR37984">
    <property type="entry name" value="PROTEIN CBG26694"/>
    <property type="match status" value="1"/>
</dbReference>
<dbReference type="PANTHER" id="PTHR37984:SF5">
    <property type="entry name" value="PROTEIN NYNRIN-LIKE"/>
    <property type="match status" value="1"/>
</dbReference>
<dbReference type="InterPro" id="IPR001584">
    <property type="entry name" value="Integrase_cat-core"/>
</dbReference>
<dbReference type="InterPro" id="IPR012337">
    <property type="entry name" value="RNaseH-like_sf"/>
</dbReference>
<evidence type="ECO:0000259" key="2">
    <source>
        <dbReference type="PROSITE" id="PS50994"/>
    </source>
</evidence>
<evidence type="ECO:0000313" key="3">
    <source>
        <dbReference type="Proteomes" id="UP000694930"/>
    </source>
</evidence>
<dbReference type="Pfam" id="PF17919">
    <property type="entry name" value="RT_RNaseH_2"/>
    <property type="match status" value="1"/>
</dbReference>
<dbReference type="SUPFAM" id="SSF53098">
    <property type="entry name" value="Ribonuclease H-like"/>
    <property type="match status" value="1"/>
</dbReference>
<dbReference type="Gene3D" id="3.30.420.10">
    <property type="entry name" value="Ribonuclease H-like superfamily/Ribonuclease H"/>
    <property type="match status" value="1"/>
</dbReference>
<dbReference type="InterPro" id="IPR050951">
    <property type="entry name" value="Retrovirus_Pol_polyprotein"/>
</dbReference>
<keyword evidence="3" id="KW-1185">Reference proteome</keyword>
<accession>A0ABM1VH49</accession>
<proteinExistence type="predicted"/>
<organism evidence="3 4">
    <name type="scientific">Solanum pennellii</name>
    <name type="common">Tomato</name>
    <name type="synonym">Lycopersicon pennellii</name>
    <dbReference type="NCBI Taxonomy" id="28526"/>
    <lineage>
        <taxon>Eukaryota</taxon>
        <taxon>Viridiplantae</taxon>
        <taxon>Streptophyta</taxon>
        <taxon>Embryophyta</taxon>
        <taxon>Tracheophyta</taxon>
        <taxon>Spermatophyta</taxon>
        <taxon>Magnoliopsida</taxon>
        <taxon>eudicotyledons</taxon>
        <taxon>Gunneridae</taxon>
        <taxon>Pentapetalae</taxon>
        <taxon>asterids</taxon>
        <taxon>lamiids</taxon>
        <taxon>Solanales</taxon>
        <taxon>Solanaceae</taxon>
        <taxon>Solanoideae</taxon>
        <taxon>Solaneae</taxon>
        <taxon>Solanum</taxon>
        <taxon>Solanum subgen. Lycopersicon</taxon>
    </lineage>
</organism>
<protein>
    <submittedName>
        <fullName evidence="4">Uncharacterized protein LOC107027513</fullName>
    </submittedName>
</protein>
<dbReference type="RefSeq" id="XP_027775067.1">
    <property type="nucleotide sequence ID" value="XM_027919266.1"/>
</dbReference>
<sequence length="436" mass="50241">MLNALYGIGQKVEAHELSINHLKEQMKELSTTVNTCLPVTHLSNIIQNPKDNWHYMVVTTHGGKKTMDLPMSSKVEVDTGIDDDVVEKGRVLHDVLSKTTSSSWIRCWIDLQERGGIASLMAFGELKNKFVSAPIIIVADWGEPFEVMCDASGLALGVVLGQRREKMLHHIYYATKDLNAAQTNYIVIEQEFFCSGVCIREVLILFSWDRYHSAHGPLGFEGIAFMRPFVSSYGMKYILVVVDYVWNWVEAIVLPYNKGRSTTTFLKKNSFSRFSTPRPIIYDGGSHCCSKFFKILVDHKYGVRHNVSTRYHPQTTGQVEVSNREIKQILAKIVNANRMDWSSKIHNAQWSNHTPYRTLIGMSPYQLVYVKYCHLPVEQEHKAMWEMNKLNLDWGDASTQRVNDLYLLNEFRLEAYERATLCIDKMNKYHDKWIKK</sequence>
<dbReference type="Proteomes" id="UP000694930">
    <property type="component" value="Chromosome 8"/>
</dbReference>
<dbReference type="InterPro" id="IPR041577">
    <property type="entry name" value="RT_RNaseH_2"/>
</dbReference>
<dbReference type="PROSITE" id="PS50994">
    <property type="entry name" value="INTEGRASE"/>
    <property type="match status" value="1"/>
</dbReference>
<evidence type="ECO:0000313" key="4">
    <source>
        <dbReference type="RefSeq" id="XP_027775067.1"/>
    </source>
</evidence>
<dbReference type="GeneID" id="107027513"/>
<dbReference type="InterPro" id="IPR043502">
    <property type="entry name" value="DNA/RNA_pol_sf"/>
</dbReference>
<name>A0ABM1VH49_SOLPN</name>
<reference evidence="3" key="1">
    <citation type="journal article" date="2014" name="Nat. Genet.">
        <title>The genome of the stress-tolerant wild tomato species Solanum pennellii.</title>
        <authorList>
            <person name="Bolger A."/>
            <person name="Scossa F."/>
            <person name="Bolger M.E."/>
            <person name="Lanz C."/>
            <person name="Maumus F."/>
            <person name="Tohge T."/>
            <person name="Quesneville H."/>
            <person name="Alseekh S."/>
            <person name="Sorensen I."/>
            <person name="Lichtenstein G."/>
            <person name="Fich E.A."/>
            <person name="Conte M."/>
            <person name="Keller H."/>
            <person name="Schneeberger K."/>
            <person name="Schwacke R."/>
            <person name="Ofner I."/>
            <person name="Vrebalov J."/>
            <person name="Xu Y."/>
            <person name="Osorio S."/>
            <person name="Aflitos S.A."/>
            <person name="Schijlen E."/>
            <person name="Jimenez-Gomez J.M."/>
            <person name="Ryngajllo M."/>
            <person name="Kimura S."/>
            <person name="Kumar R."/>
            <person name="Koenig D."/>
            <person name="Headland L.R."/>
            <person name="Maloof J.N."/>
            <person name="Sinha N."/>
            <person name="van Ham R.C."/>
            <person name="Lankhorst R.K."/>
            <person name="Mao L."/>
            <person name="Vogel A."/>
            <person name="Arsova B."/>
            <person name="Panstruga R."/>
            <person name="Fei Z."/>
            <person name="Rose J.K."/>
            <person name="Zamir D."/>
            <person name="Carrari F."/>
            <person name="Giovannoni J.J."/>
            <person name="Weigel D."/>
            <person name="Usadel B."/>
            <person name="Fernie A.R."/>
        </authorList>
    </citation>
    <scope>NUCLEOTIDE SEQUENCE [LARGE SCALE GENOMIC DNA]</scope>
    <source>
        <strain evidence="3">cv. LA0716</strain>
    </source>
</reference>
<keyword evidence="1" id="KW-0511">Multifunctional enzyme</keyword>